<dbReference type="EMBL" id="JAHRIN010076048">
    <property type="protein sequence ID" value="MEQ2217705.1"/>
    <property type="molecule type" value="Genomic_DNA"/>
</dbReference>
<keyword evidence="2" id="KW-1185">Reference proteome</keyword>
<name>A0ABV0SAW2_9TELE</name>
<sequence length="85" mass="8997">MGKAVLTQAWEVKEKMIVVIKVTTSSRAVRVVLKPGHDVLQVSTVAAALTPHKEPLHHMVAHCTSTGTLATPGGEKCVAGQSSFH</sequence>
<dbReference type="Proteomes" id="UP001434883">
    <property type="component" value="Unassembled WGS sequence"/>
</dbReference>
<organism evidence="1 2">
    <name type="scientific">Xenoophorus captivus</name>
    <dbReference type="NCBI Taxonomy" id="1517983"/>
    <lineage>
        <taxon>Eukaryota</taxon>
        <taxon>Metazoa</taxon>
        <taxon>Chordata</taxon>
        <taxon>Craniata</taxon>
        <taxon>Vertebrata</taxon>
        <taxon>Euteleostomi</taxon>
        <taxon>Actinopterygii</taxon>
        <taxon>Neopterygii</taxon>
        <taxon>Teleostei</taxon>
        <taxon>Neoteleostei</taxon>
        <taxon>Acanthomorphata</taxon>
        <taxon>Ovalentaria</taxon>
        <taxon>Atherinomorphae</taxon>
        <taxon>Cyprinodontiformes</taxon>
        <taxon>Goodeidae</taxon>
        <taxon>Xenoophorus</taxon>
    </lineage>
</organism>
<accession>A0ABV0SAW2</accession>
<evidence type="ECO:0000313" key="1">
    <source>
        <dbReference type="EMBL" id="MEQ2217705.1"/>
    </source>
</evidence>
<protein>
    <submittedName>
        <fullName evidence="1">Uncharacterized protein</fullName>
    </submittedName>
</protein>
<gene>
    <name evidence="1" type="ORF">XENOCAPTIV_019994</name>
</gene>
<comment type="caution">
    <text evidence="1">The sequence shown here is derived from an EMBL/GenBank/DDBJ whole genome shotgun (WGS) entry which is preliminary data.</text>
</comment>
<proteinExistence type="predicted"/>
<evidence type="ECO:0000313" key="2">
    <source>
        <dbReference type="Proteomes" id="UP001434883"/>
    </source>
</evidence>
<reference evidence="1 2" key="1">
    <citation type="submission" date="2021-06" db="EMBL/GenBank/DDBJ databases">
        <authorList>
            <person name="Palmer J.M."/>
        </authorList>
    </citation>
    <scope>NUCLEOTIDE SEQUENCE [LARGE SCALE GENOMIC DNA]</scope>
    <source>
        <strain evidence="1 2">XC_2019</strain>
        <tissue evidence="1">Muscle</tissue>
    </source>
</reference>